<evidence type="ECO:0000256" key="3">
    <source>
        <dbReference type="SAM" id="MobiDB-lite"/>
    </source>
</evidence>
<dbReference type="InterPro" id="IPR001878">
    <property type="entry name" value="Znf_CCHC"/>
</dbReference>
<name>A0A8J5WZR4_ZIZPA</name>
<evidence type="ECO:0000313" key="5">
    <source>
        <dbReference type="EMBL" id="KAG8100463.1"/>
    </source>
</evidence>
<evidence type="ECO:0000256" key="1">
    <source>
        <dbReference type="PROSITE-ProRule" id="PRU00047"/>
    </source>
</evidence>
<keyword evidence="1" id="KW-0479">Metal-binding</keyword>
<dbReference type="Proteomes" id="UP000729402">
    <property type="component" value="Unassembled WGS sequence"/>
</dbReference>
<reference evidence="5" key="1">
    <citation type="journal article" date="2021" name="bioRxiv">
        <title>Whole Genome Assembly and Annotation of Northern Wild Rice, Zizania palustris L., Supports a Whole Genome Duplication in the Zizania Genus.</title>
        <authorList>
            <person name="Haas M."/>
            <person name="Kono T."/>
            <person name="Macchietto M."/>
            <person name="Millas R."/>
            <person name="McGilp L."/>
            <person name="Shao M."/>
            <person name="Duquette J."/>
            <person name="Hirsch C.N."/>
            <person name="Kimball J."/>
        </authorList>
    </citation>
    <scope>NUCLEOTIDE SEQUENCE</scope>
    <source>
        <tissue evidence="5">Fresh leaf tissue</tissue>
    </source>
</reference>
<evidence type="ECO:0000313" key="6">
    <source>
        <dbReference type="Proteomes" id="UP000729402"/>
    </source>
</evidence>
<dbReference type="PROSITE" id="PS50158">
    <property type="entry name" value="ZF_CCHC"/>
    <property type="match status" value="1"/>
</dbReference>
<reference evidence="5" key="2">
    <citation type="submission" date="2021-02" db="EMBL/GenBank/DDBJ databases">
        <authorList>
            <person name="Kimball J.A."/>
            <person name="Haas M.W."/>
            <person name="Macchietto M."/>
            <person name="Kono T."/>
            <person name="Duquette J."/>
            <person name="Shao M."/>
        </authorList>
    </citation>
    <scope>NUCLEOTIDE SEQUENCE</scope>
    <source>
        <tissue evidence="5">Fresh leaf tissue</tissue>
    </source>
</reference>
<feature type="region of interest" description="Disordered" evidence="3">
    <location>
        <begin position="682"/>
        <end position="710"/>
    </location>
</feature>
<dbReference type="GO" id="GO:0008270">
    <property type="term" value="F:zinc ion binding"/>
    <property type="evidence" value="ECO:0007669"/>
    <property type="project" value="UniProtKB-KW"/>
</dbReference>
<feature type="compositionally biased region" description="Polar residues" evidence="3">
    <location>
        <begin position="1"/>
        <end position="26"/>
    </location>
</feature>
<proteinExistence type="predicted"/>
<keyword evidence="6" id="KW-1185">Reference proteome</keyword>
<evidence type="ECO:0000259" key="4">
    <source>
        <dbReference type="PROSITE" id="PS50158"/>
    </source>
</evidence>
<organism evidence="5 6">
    <name type="scientific">Zizania palustris</name>
    <name type="common">Northern wild rice</name>
    <dbReference type="NCBI Taxonomy" id="103762"/>
    <lineage>
        <taxon>Eukaryota</taxon>
        <taxon>Viridiplantae</taxon>
        <taxon>Streptophyta</taxon>
        <taxon>Embryophyta</taxon>
        <taxon>Tracheophyta</taxon>
        <taxon>Spermatophyta</taxon>
        <taxon>Magnoliopsida</taxon>
        <taxon>Liliopsida</taxon>
        <taxon>Poales</taxon>
        <taxon>Poaceae</taxon>
        <taxon>BOP clade</taxon>
        <taxon>Oryzoideae</taxon>
        <taxon>Oryzeae</taxon>
        <taxon>Zizaniinae</taxon>
        <taxon>Zizania</taxon>
    </lineage>
</organism>
<dbReference type="AlphaFoldDB" id="A0A8J5WZR4"/>
<keyword evidence="2" id="KW-0175">Coiled coil</keyword>
<feature type="region of interest" description="Disordered" evidence="3">
    <location>
        <begin position="570"/>
        <end position="601"/>
    </location>
</feature>
<dbReference type="EMBL" id="JAAALK010000079">
    <property type="protein sequence ID" value="KAG8100463.1"/>
    <property type="molecule type" value="Genomic_DNA"/>
</dbReference>
<feature type="region of interest" description="Disordered" evidence="3">
    <location>
        <begin position="228"/>
        <end position="291"/>
    </location>
</feature>
<feature type="region of interest" description="Disordered" evidence="3">
    <location>
        <begin position="752"/>
        <end position="802"/>
    </location>
</feature>
<feature type="compositionally biased region" description="Polar residues" evidence="3">
    <location>
        <begin position="767"/>
        <end position="782"/>
    </location>
</feature>
<protein>
    <recommendedName>
        <fullName evidence="4">CCHC-type domain-containing protein</fullName>
    </recommendedName>
</protein>
<keyword evidence="1" id="KW-0863">Zinc-finger</keyword>
<keyword evidence="1" id="KW-0862">Zinc</keyword>
<comment type="caution">
    <text evidence="5">The sequence shown here is derived from an EMBL/GenBank/DDBJ whole genome shotgun (WGS) entry which is preliminary data.</text>
</comment>
<dbReference type="GO" id="GO:0003676">
    <property type="term" value="F:nucleic acid binding"/>
    <property type="evidence" value="ECO:0007669"/>
    <property type="project" value="InterPro"/>
</dbReference>
<feature type="domain" description="CCHC-type" evidence="4">
    <location>
        <begin position="730"/>
        <end position="744"/>
    </location>
</feature>
<accession>A0A8J5WZR4</accession>
<sequence length="802" mass="88771">MGLNPESSLSPAQPNRESLTSGTQVSAPLPSSLLRPHPPRPHMAASRLRSPLPDRHGPPVGPFPFPTPGAFGKGSPELSGALGSLPSRPPATPYINPPTATALSHTSRALPERKQSAVALFFELRVCSTSGETSPPTPASPALATATIESVVDRSSSAIPRLAVDPVGSPSPSSTRDLPAVYPRRRRRLSPIFAAEEDYEFIEEQEFYPEVPPSPFADQGNFPLIPLRPTITGAPSHRRPRHRLRRNRRRSPSPSLTLVGREGPWNSTPPSDPKVLIASPRRRPPLVSVRPHLRLQRRRRSGVLPRGSTFTIHRSSSGIGLSHPGHYKDRSAGSVAKHFRTNHKSNGESYCEVTVVIRPSATQPPLYTHGVGGPSFVVAIQRAALQSLAELRLVYDCHLRDTIYRFMPMRTPGSHRSIYISSLTQNNSAIARTMRLLEAMDNLHTEAILDADSQHDTIDYYRHSSENLNRENAEFHRQVQQNPQLTLEVEELRRQNELLRQGAMVNTQLRQQLKDLKKDLEEIAPLPPRQRKSLRFPIVKPKRIYRSAPPARPSSSTTPTVYIEPMIESSPELPMTNDQGSEVPRDGNTSGNLPQWGAAGPQQTPVVYHPTLAEVMTKQNQLIATLLTQMQQQQKQMQEQQAQLFRLQQHQHELSLQLIYGDFANFQRLVNKAIIPETRVIPPQAPTSAKPRTTLGGPSTDIPPQAPPARKIPAQATGYKRDRNGKPIVCFSCRQEGHYACKCPYPKRVPSSIPNPEGHTLVHHQGNPDTTKNTPNLISTNPDPEVALPISDVSPSPNPEHQ</sequence>
<evidence type="ECO:0000256" key="2">
    <source>
        <dbReference type="SAM" id="Coils"/>
    </source>
</evidence>
<feature type="coiled-coil region" evidence="2">
    <location>
        <begin position="623"/>
        <end position="650"/>
    </location>
</feature>
<gene>
    <name evidence="5" type="ORF">GUJ93_ZPchr0013g35083</name>
</gene>
<feature type="compositionally biased region" description="Polar residues" evidence="3">
    <location>
        <begin position="98"/>
        <end position="107"/>
    </location>
</feature>
<feature type="compositionally biased region" description="Pro residues" evidence="3">
    <location>
        <begin position="87"/>
        <end position="96"/>
    </location>
</feature>
<feature type="region of interest" description="Disordered" evidence="3">
    <location>
        <begin position="1"/>
        <end position="109"/>
    </location>
</feature>
<feature type="compositionally biased region" description="Basic residues" evidence="3">
    <location>
        <begin position="236"/>
        <end position="251"/>
    </location>
</feature>